<dbReference type="CDD" id="cd04301">
    <property type="entry name" value="NAT_SF"/>
    <property type="match status" value="1"/>
</dbReference>
<dbReference type="PROSITE" id="PS51186">
    <property type="entry name" value="GNAT"/>
    <property type="match status" value="1"/>
</dbReference>
<dbReference type="EC" id="2.3.-.-" evidence="3"/>
<evidence type="ECO:0000313" key="4">
    <source>
        <dbReference type="Proteomes" id="UP001604282"/>
    </source>
</evidence>
<dbReference type="EMBL" id="JBICZW010000034">
    <property type="protein sequence ID" value="MFG3193785.1"/>
    <property type="molecule type" value="Genomic_DNA"/>
</dbReference>
<evidence type="ECO:0000256" key="1">
    <source>
        <dbReference type="SAM" id="MobiDB-lite"/>
    </source>
</evidence>
<dbReference type="RefSeq" id="WP_189849883.1">
    <property type="nucleotide sequence ID" value="NZ_BMVV01000009.1"/>
</dbReference>
<dbReference type="InterPro" id="IPR016181">
    <property type="entry name" value="Acyl_CoA_acyltransferase"/>
</dbReference>
<keyword evidence="3" id="KW-0808">Transferase</keyword>
<gene>
    <name evidence="3" type="ORF">ACGFYS_33215</name>
</gene>
<dbReference type="PANTHER" id="PTHR43441">
    <property type="entry name" value="RIBOSOMAL-PROTEIN-SERINE ACETYLTRANSFERASE"/>
    <property type="match status" value="1"/>
</dbReference>
<feature type="domain" description="N-acetyltransferase" evidence="2">
    <location>
        <begin position="18"/>
        <end position="190"/>
    </location>
</feature>
<dbReference type="SUPFAM" id="SSF55729">
    <property type="entry name" value="Acyl-CoA N-acyltransferases (Nat)"/>
    <property type="match status" value="1"/>
</dbReference>
<reference evidence="3 4" key="1">
    <citation type="submission" date="2024-10" db="EMBL/GenBank/DDBJ databases">
        <title>The Natural Products Discovery Center: Release of the First 8490 Sequenced Strains for Exploring Actinobacteria Biosynthetic Diversity.</title>
        <authorList>
            <person name="Kalkreuter E."/>
            <person name="Kautsar S.A."/>
            <person name="Yang D."/>
            <person name="Bader C.D."/>
            <person name="Teijaro C.N."/>
            <person name="Fluegel L."/>
            <person name="Davis C.M."/>
            <person name="Simpson J.R."/>
            <person name="Lauterbach L."/>
            <person name="Steele A.D."/>
            <person name="Gui C."/>
            <person name="Meng S."/>
            <person name="Li G."/>
            <person name="Viehrig K."/>
            <person name="Ye F."/>
            <person name="Su P."/>
            <person name="Kiefer A.F."/>
            <person name="Nichols A."/>
            <person name="Cepeda A.J."/>
            <person name="Yan W."/>
            <person name="Fan B."/>
            <person name="Jiang Y."/>
            <person name="Adhikari A."/>
            <person name="Zheng C.-J."/>
            <person name="Schuster L."/>
            <person name="Cowan T.M."/>
            <person name="Smanski M.J."/>
            <person name="Chevrette M.G."/>
            <person name="De Carvalho L.P.S."/>
            <person name="Shen B."/>
        </authorList>
    </citation>
    <scope>NUCLEOTIDE SEQUENCE [LARGE SCALE GENOMIC DNA]</scope>
    <source>
        <strain evidence="3 4">NPDC048229</strain>
    </source>
</reference>
<proteinExistence type="predicted"/>
<comment type="caution">
    <text evidence="3">The sequence shown here is derived from an EMBL/GenBank/DDBJ whole genome shotgun (WGS) entry which is preliminary data.</text>
</comment>
<evidence type="ECO:0000259" key="2">
    <source>
        <dbReference type="PROSITE" id="PS51186"/>
    </source>
</evidence>
<name>A0ABW7C258_9ACTN</name>
<evidence type="ECO:0000313" key="3">
    <source>
        <dbReference type="EMBL" id="MFG3193785.1"/>
    </source>
</evidence>
<dbReference type="InterPro" id="IPR051908">
    <property type="entry name" value="Ribosomal_N-acetyltransferase"/>
</dbReference>
<dbReference type="GO" id="GO:0016746">
    <property type="term" value="F:acyltransferase activity"/>
    <property type="evidence" value="ECO:0007669"/>
    <property type="project" value="UniProtKB-KW"/>
</dbReference>
<dbReference type="Pfam" id="PF13302">
    <property type="entry name" value="Acetyltransf_3"/>
    <property type="match status" value="1"/>
</dbReference>
<keyword evidence="4" id="KW-1185">Reference proteome</keyword>
<dbReference type="Gene3D" id="3.40.630.30">
    <property type="match status" value="1"/>
</dbReference>
<feature type="region of interest" description="Disordered" evidence="1">
    <location>
        <begin position="184"/>
        <end position="203"/>
    </location>
</feature>
<dbReference type="Proteomes" id="UP001604282">
    <property type="component" value="Unassembled WGS sequence"/>
</dbReference>
<accession>A0ABW7C258</accession>
<dbReference type="InterPro" id="IPR000182">
    <property type="entry name" value="GNAT_dom"/>
</dbReference>
<protein>
    <submittedName>
        <fullName evidence="3">GNAT family N-acetyltransferase</fullName>
        <ecNumber evidence="3">2.3.-.-</ecNumber>
    </submittedName>
</protein>
<keyword evidence="3" id="KW-0012">Acyltransferase</keyword>
<dbReference type="PANTHER" id="PTHR43441:SF10">
    <property type="entry name" value="ACETYLTRANSFERASE"/>
    <property type="match status" value="1"/>
</dbReference>
<organism evidence="3 4">
    <name type="scientific">Streptomyces omiyaensis</name>
    <dbReference type="NCBI Taxonomy" id="68247"/>
    <lineage>
        <taxon>Bacteria</taxon>
        <taxon>Bacillati</taxon>
        <taxon>Actinomycetota</taxon>
        <taxon>Actinomycetes</taxon>
        <taxon>Kitasatosporales</taxon>
        <taxon>Streptomycetaceae</taxon>
        <taxon>Streptomyces</taxon>
    </lineage>
</organism>
<sequence>MIVSATLGAPATPTAPALVLRPWSPADATALLEAYRDPGIRRSTGFAVEDEGDALDWLRTQERNRATGVRFGFAVLESGGASGAGGPAEAPRLVGNAVLKRRTPGGPTAEVGYWTAAPARGRGVASRALEAVTDWAFAAFGPGGLERIELLHQVDNEASCRTALKCGYAFEGILPSSPPDFPLDGHLHVRPHPSSGASVTPRP</sequence>